<accession>L0KCU3</accession>
<gene>
    <name evidence="4" type="ordered locus">Halha_2335</name>
</gene>
<dbReference type="KEGG" id="hhl:Halha_2335"/>
<feature type="coiled-coil region" evidence="1">
    <location>
        <begin position="71"/>
        <end position="108"/>
    </location>
</feature>
<feature type="domain" description="M23ase beta-sheet core" evidence="3">
    <location>
        <begin position="210"/>
        <end position="304"/>
    </location>
</feature>
<evidence type="ECO:0000259" key="3">
    <source>
        <dbReference type="Pfam" id="PF01551"/>
    </source>
</evidence>
<keyword evidence="5" id="KW-1185">Reference proteome</keyword>
<dbReference type="EMBL" id="CP003359">
    <property type="protein sequence ID" value="AGB42209.1"/>
    <property type="molecule type" value="Genomic_DNA"/>
</dbReference>
<dbReference type="RefSeq" id="WP_015327923.1">
    <property type="nucleotide sequence ID" value="NC_019978.1"/>
</dbReference>
<reference evidence="5" key="1">
    <citation type="submission" date="2012-02" db="EMBL/GenBank/DDBJ databases">
        <title>The complete genome of Halobacteroides halobius DSM 5150.</title>
        <authorList>
            <person name="Lucas S."/>
            <person name="Copeland A."/>
            <person name="Lapidus A."/>
            <person name="Glavina del Rio T."/>
            <person name="Dalin E."/>
            <person name="Tice H."/>
            <person name="Bruce D."/>
            <person name="Goodwin L."/>
            <person name="Pitluck S."/>
            <person name="Peters L."/>
            <person name="Mikhailova N."/>
            <person name="Gu W."/>
            <person name="Kyrpides N."/>
            <person name="Mavromatis K."/>
            <person name="Ivanova N."/>
            <person name="Brettin T."/>
            <person name="Detter J.C."/>
            <person name="Han C."/>
            <person name="Larimer F."/>
            <person name="Land M."/>
            <person name="Hauser L."/>
            <person name="Markowitz V."/>
            <person name="Cheng J.-F."/>
            <person name="Hugenholtz P."/>
            <person name="Woyke T."/>
            <person name="Wu D."/>
            <person name="Tindall B."/>
            <person name="Pomrenke H."/>
            <person name="Brambilla E."/>
            <person name="Klenk H.-P."/>
            <person name="Eisen J.A."/>
        </authorList>
    </citation>
    <scope>NUCLEOTIDE SEQUENCE [LARGE SCALE GENOMIC DNA]</scope>
    <source>
        <strain evidence="5">ATCC 35273 / DSM 5150 / MD-1</strain>
    </source>
</reference>
<keyword evidence="2" id="KW-0812">Transmembrane</keyword>
<proteinExistence type="predicted"/>
<dbReference type="InterPro" id="IPR016047">
    <property type="entry name" value="M23ase_b-sheet_dom"/>
</dbReference>
<dbReference type="Gene3D" id="2.70.70.10">
    <property type="entry name" value="Glucose Permease (Domain IIA)"/>
    <property type="match status" value="1"/>
</dbReference>
<dbReference type="InterPro" id="IPR050570">
    <property type="entry name" value="Cell_wall_metabolism_enzyme"/>
</dbReference>
<sequence>MSTKEKITFKMIPHSEERTLRYQISKDILEYILIFTLIVLLTVANGALYYKYKYDASLNKVKKLVAIKQKVPKLKERNKYLKQKLAKLKTKQKSIKREFKQVKELNQDVGSMVGVSLDDTIDNKSVVAAYTSNQKLVDKGLAEELTTKLQRLDKSLSQRKENLSELKEDTLTYLDYLESKPQGWPIQGGRGRITSEFGIRYHPILERRAMHEGIDIAIWYGTRLIATGEGVVEHAGWYGGYGNAVIIDHGYGYKTLYTHAKRLLVSEGERVERGEAVALSGSTGRSTGPHTHYEIIYNGKSVDPFDYMPDYMQRR</sequence>
<dbReference type="InterPro" id="IPR011055">
    <property type="entry name" value="Dup_hybrid_motif"/>
</dbReference>
<name>L0KCU3_HALHC</name>
<evidence type="ECO:0000313" key="5">
    <source>
        <dbReference type="Proteomes" id="UP000010880"/>
    </source>
</evidence>
<protein>
    <submittedName>
        <fullName evidence="4">Metalloendopeptidase-like membrane protein</fullName>
    </submittedName>
</protein>
<evidence type="ECO:0000256" key="2">
    <source>
        <dbReference type="SAM" id="Phobius"/>
    </source>
</evidence>
<feature type="transmembrane region" description="Helical" evidence="2">
    <location>
        <begin position="28"/>
        <end position="50"/>
    </location>
</feature>
<organism evidence="4 5">
    <name type="scientific">Halobacteroides halobius (strain ATCC 35273 / DSM 5150 / MD-1)</name>
    <dbReference type="NCBI Taxonomy" id="748449"/>
    <lineage>
        <taxon>Bacteria</taxon>
        <taxon>Bacillati</taxon>
        <taxon>Bacillota</taxon>
        <taxon>Clostridia</taxon>
        <taxon>Halanaerobiales</taxon>
        <taxon>Halobacteroidaceae</taxon>
        <taxon>Halobacteroides</taxon>
    </lineage>
</organism>
<keyword evidence="2" id="KW-0472">Membrane</keyword>
<dbReference type="Pfam" id="PF01551">
    <property type="entry name" value="Peptidase_M23"/>
    <property type="match status" value="1"/>
</dbReference>
<keyword evidence="2" id="KW-1133">Transmembrane helix</keyword>
<keyword evidence="1" id="KW-0175">Coiled coil</keyword>
<dbReference type="AlphaFoldDB" id="L0KCU3"/>
<dbReference type="STRING" id="748449.Halha_2335"/>
<dbReference type="HOGENOM" id="CLU_029425_2_4_9"/>
<dbReference type="PANTHER" id="PTHR21666">
    <property type="entry name" value="PEPTIDASE-RELATED"/>
    <property type="match status" value="1"/>
</dbReference>
<dbReference type="Proteomes" id="UP000010880">
    <property type="component" value="Chromosome"/>
</dbReference>
<dbReference type="GO" id="GO:0004222">
    <property type="term" value="F:metalloendopeptidase activity"/>
    <property type="evidence" value="ECO:0007669"/>
    <property type="project" value="TreeGrafter"/>
</dbReference>
<dbReference type="FunFam" id="2.70.70.10:FF:000006">
    <property type="entry name" value="M23 family peptidase"/>
    <property type="match status" value="1"/>
</dbReference>
<evidence type="ECO:0000256" key="1">
    <source>
        <dbReference type="SAM" id="Coils"/>
    </source>
</evidence>
<dbReference type="SUPFAM" id="SSF51261">
    <property type="entry name" value="Duplicated hybrid motif"/>
    <property type="match status" value="1"/>
</dbReference>
<feature type="coiled-coil region" evidence="1">
    <location>
        <begin position="142"/>
        <end position="169"/>
    </location>
</feature>
<dbReference type="PANTHER" id="PTHR21666:SF270">
    <property type="entry name" value="MUREIN HYDROLASE ACTIVATOR ENVC"/>
    <property type="match status" value="1"/>
</dbReference>
<evidence type="ECO:0000313" key="4">
    <source>
        <dbReference type="EMBL" id="AGB42209.1"/>
    </source>
</evidence>
<dbReference type="eggNOG" id="COG0739">
    <property type="taxonomic scope" value="Bacteria"/>
</dbReference>
<dbReference type="CDD" id="cd12797">
    <property type="entry name" value="M23_peptidase"/>
    <property type="match status" value="1"/>
</dbReference>